<proteinExistence type="predicted"/>
<sequence length="164" mass="17585">MPDTVTTPLAHADSMIEKAWGHPIEQLEVLARRRPCDDPLLRAAMHTRSSLVVWSNSVAVHQDRLHALTRPGQVPAFYDLQRITDSASGLRVAYAESQAALQAIRHVIEARDTASPADQALGARLAQAAVARSAHAPRALGQPADQRAESAAVGPPMAVSGPRR</sequence>
<dbReference type="RefSeq" id="WP_050370037.1">
    <property type="nucleotide sequence ID" value="NZ_KQ257808.1"/>
</dbReference>
<evidence type="ECO:0000313" key="2">
    <source>
        <dbReference type="EMBL" id="KND38309.1"/>
    </source>
</evidence>
<dbReference type="EMBL" id="JPPY01000046">
    <property type="protein sequence ID" value="KND38309.1"/>
    <property type="molecule type" value="Genomic_DNA"/>
</dbReference>
<accession>A0A0L0KL58</accession>
<reference evidence="3" key="1">
    <citation type="submission" date="2014-07" db="EMBL/GenBank/DDBJ databases">
        <title>Genome sequencing of plant-pathogenic Streptomyces species.</title>
        <authorList>
            <person name="Harrison J."/>
            <person name="Sapp M."/>
            <person name="Thwaites R."/>
            <person name="Studholme D.J."/>
        </authorList>
    </citation>
    <scope>NUCLEOTIDE SEQUENCE [LARGE SCALE GENOMIC DNA]</scope>
    <source>
        <strain evidence="3">NCPPB 4445</strain>
    </source>
</reference>
<gene>
    <name evidence="2" type="ORF">IQ63_08085</name>
</gene>
<dbReference type="OrthoDB" id="4244092at2"/>
<protein>
    <submittedName>
        <fullName evidence="2">Uncharacterized protein</fullName>
    </submittedName>
</protein>
<comment type="caution">
    <text evidence="2">The sequence shown here is derived from an EMBL/GenBank/DDBJ whole genome shotgun (WGS) entry which is preliminary data.</text>
</comment>
<evidence type="ECO:0000256" key="1">
    <source>
        <dbReference type="SAM" id="MobiDB-lite"/>
    </source>
</evidence>
<name>A0A0L0KL58_9ACTN</name>
<dbReference type="Proteomes" id="UP000037151">
    <property type="component" value="Unassembled WGS sequence"/>
</dbReference>
<dbReference type="AlphaFoldDB" id="A0A0L0KL58"/>
<feature type="region of interest" description="Disordered" evidence="1">
    <location>
        <begin position="134"/>
        <end position="164"/>
    </location>
</feature>
<dbReference type="PATRIC" id="fig|42234.21.peg.1667"/>
<evidence type="ECO:0000313" key="3">
    <source>
        <dbReference type="Proteomes" id="UP000037151"/>
    </source>
</evidence>
<organism evidence="2 3">
    <name type="scientific">Streptomyces acidiscabies</name>
    <dbReference type="NCBI Taxonomy" id="42234"/>
    <lineage>
        <taxon>Bacteria</taxon>
        <taxon>Bacillati</taxon>
        <taxon>Actinomycetota</taxon>
        <taxon>Actinomycetes</taxon>
        <taxon>Kitasatosporales</taxon>
        <taxon>Streptomycetaceae</taxon>
        <taxon>Streptomyces</taxon>
    </lineage>
</organism>